<name>A0A1H4DF46_9BURK</name>
<accession>A0A1H4DF46</accession>
<evidence type="ECO:0000256" key="1">
    <source>
        <dbReference type="SAM" id="SignalP"/>
    </source>
</evidence>
<dbReference type="GeneID" id="34232481"/>
<dbReference type="Gene3D" id="3.10.450.50">
    <property type="match status" value="1"/>
</dbReference>
<keyword evidence="1" id="KW-0732">Signal</keyword>
<dbReference type="Proteomes" id="UP000199002">
    <property type="component" value="Unassembled WGS sequence"/>
</dbReference>
<protein>
    <submittedName>
        <fullName evidence="3">SnoaL-like domain-containing protein</fullName>
    </submittedName>
</protein>
<dbReference type="RefSeq" id="WP_060986573.1">
    <property type="nucleotide sequence ID" value="NZ_FNQJ01000024.1"/>
</dbReference>
<reference evidence="4" key="1">
    <citation type="submission" date="2016-10" db="EMBL/GenBank/DDBJ databases">
        <authorList>
            <person name="Varghese N."/>
            <person name="Submissions S."/>
        </authorList>
    </citation>
    <scope>NUCLEOTIDE SEQUENCE [LARGE SCALE GENOMIC DNA]</scope>
    <source>
        <strain evidence="4">DSM 25157</strain>
    </source>
</reference>
<keyword evidence="4" id="KW-1185">Reference proteome</keyword>
<evidence type="ECO:0000313" key="3">
    <source>
        <dbReference type="EMBL" id="SEA71237.1"/>
    </source>
</evidence>
<feature type="signal peptide" evidence="1">
    <location>
        <begin position="1"/>
        <end position="21"/>
    </location>
</feature>
<dbReference type="STRING" id="592050.SAMN05421875_12451"/>
<gene>
    <name evidence="3" type="ORF">SAMN05421875_12451</name>
</gene>
<evidence type="ECO:0000313" key="4">
    <source>
        <dbReference type="Proteomes" id="UP000199002"/>
    </source>
</evidence>
<dbReference type="EMBL" id="FNQJ01000024">
    <property type="protein sequence ID" value="SEA71237.1"/>
    <property type="molecule type" value="Genomic_DNA"/>
</dbReference>
<dbReference type="AlphaFoldDB" id="A0A1H4DF46"/>
<proteinExistence type="predicted"/>
<dbReference type="Pfam" id="PF12680">
    <property type="entry name" value="SnoaL_2"/>
    <property type="match status" value="1"/>
</dbReference>
<dbReference type="InterPro" id="IPR032710">
    <property type="entry name" value="NTF2-like_dom_sf"/>
</dbReference>
<sequence length="143" mass="15232">MFKTLVLAATALTLAAGSVSAAPLDDARTHFQAIASGDTQIVMRAYADQAQLNWVGGPLDGTYATTESIRATWEKFGKAVGPLKLTVGQIDESANPKGSTVSANVVFEGKMPIKVRYVLTFREGKIVSETWQIDPKLAVAAAY</sequence>
<organism evidence="3 4">
    <name type="scientific">Acidovorax soli</name>
    <dbReference type="NCBI Taxonomy" id="592050"/>
    <lineage>
        <taxon>Bacteria</taxon>
        <taxon>Pseudomonadati</taxon>
        <taxon>Pseudomonadota</taxon>
        <taxon>Betaproteobacteria</taxon>
        <taxon>Burkholderiales</taxon>
        <taxon>Comamonadaceae</taxon>
        <taxon>Acidovorax</taxon>
    </lineage>
</organism>
<dbReference type="SUPFAM" id="SSF54427">
    <property type="entry name" value="NTF2-like"/>
    <property type="match status" value="1"/>
</dbReference>
<dbReference type="InterPro" id="IPR037401">
    <property type="entry name" value="SnoaL-like"/>
</dbReference>
<evidence type="ECO:0000259" key="2">
    <source>
        <dbReference type="Pfam" id="PF12680"/>
    </source>
</evidence>
<feature type="chain" id="PRO_5011462158" evidence="1">
    <location>
        <begin position="22"/>
        <end position="143"/>
    </location>
</feature>
<feature type="domain" description="SnoaL-like" evidence="2">
    <location>
        <begin position="28"/>
        <end position="128"/>
    </location>
</feature>